<evidence type="ECO:0000313" key="2">
    <source>
        <dbReference type="Proteomes" id="UP000238605"/>
    </source>
</evidence>
<comment type="caution">
    <text evidence="1">The sequence shown here is derived from an EMBL/GenBank/DDBJ whole genome shotgun (WGS) entry which is preliminary data.</text>
</comment>
<organism evidence="1 2">
    <name type="scientific">Caldimonas caldifontis</name>
    <dbReference type="NCBI Taxonomy" id="1452508"/>
    <lineage>
        <taxon>Bacteria</taxon>
        <taxon>Pseudomonadati</taxon>
        <taxon>Pseudomonadota</taxon>
        <taxon>Betaproteobacteria</taxon>
        <taxon>Burkholderiales</taxon>
        <taxon>Sphaerotilaceae</taxon>
        <taxon>Caldimonas</taxon>
    </lineage>
</organism>
<protein>
    <submittedName>
        <fullName evidence="1">Uncharacterized protein</fullName>
    </submittedName>
</protein>
<gene>
    <name evidence="1" type="ORF">C1704_07880</name>
</gene>
<sequence>MSLAARIAALASRIGLEVKTKIDASHPGLARAWVCFGHVGNQIVVRAAHNVASVTRLAAGRYRVHFASPLPDANYAWVGVARSSTNSGTQRLLIVRATADEKTPTHVDVGCATTAASFADSPEIDLVVYR</sequence>
<proteinExistence type="predicted"/>
<keyword evidence="2" id="KW-1185">Reference proteome</keyword>
<dbReference type="Proteomes" id="UP000238605">
    <property type="component" value="Unassembled WGS sequence"/>
</dbReference>
<evidence type="ECO:0000313" key="1">
    <source>
        <dbReference type="EMBL" id="PPE66580.1"/>
    </source>
</evidence>
<name>A0A2S5SV09_9BURK</name>
<dbReference type="AlphaFoldDB" id="A0A2S5SV09"/>
<dbReference type="EMBL" id="PSNX01000006">
    <property type="protein sequence ID" value="PPE66580.1"/>
    <property type="molecule type" value="Genomic_DNA"/>
</dbReference>
<accession>A0A2S5SV09</accession>
<dbReference type="OrthoDB" id="6057690at2"/>
<dbReference type="RefSeq" id="WP_104302187.1">
    <property type="nucleotide sequence ID" value="NZ_PSNX01000006.1"/>
</dbReference>
<reference evidence="1 2" key="1">
    <citation type="submission" date="2018-02" db="EMBL/GenBank/DDBJ databases">
        <title>Reclassifiation of [Polyangium] brachysporum DSM 7029 as Guopingzhaonella breviflexa gen. nov., sp. nov., a member of the family Comamonadaceae.</title>
        <authorList>
            <person name="Tang B."/>
        </authorList>
    </citation>
    <scope>NUCLEOTIDE SEQUENCE [LARGE SCALE GENOMIC DNA]</scope>
    <source>
        <strain evidence="1 2">BCRC 80649</strain>
    </source>
</reference>